<dbReference type="InterPro" id="IPR045229">
    <property type="entry name" value="TPP_enz"/>
</dbReference>
<comment type="similarity">
    <text evidence="1 3">Belongs to the TPP enzyme family.</text>
</comment>
<dbReference type="InterPro" id="IPR000399">
    <property type="entry name" value="TPP-bd_CS"/>
</dbReference>
<evidence type="ECO:0000259" key="5">
    <source>
        <dbReference type="Pfam" id="PF02775"/>
    </source>
</evidence>
<dbReference type="InterPro" id="IPR012000">
    <property type="entry name" value="Thiamin_PyroP_enz_cen_dom"/>
</dbReference>
<dbReference type="OrthoDB" id="4494979at2"/>
<dbReference type="Gene3D" id="3.40.50.1220">
    <property type="entry name" value="TPP-binding domain"/>
    <property type="match status" value="1"/>
</dbReference>
<evidence type="ECO:0000256" key="1">
    <source>
        <dbReference type="ARBA" id="ARBA00007812"/>
    </source>
</evidence>
<evidence type="ECO:0000256" key="2">
    <source>
        <dbReference type="ARBA" id="ARBA00023052"/>
    </source>
</evidence>
<dbReference type="EMBL" id="CP027668">
    <property type="protein sequence ID" value="AVO43736.1"/>
    <property type="molecule type" value="Genomic_DNA"/>
</dbReference>
<evidence type="ECO:0000313" key="7">
    <source>
        <dbReference type="EMBL" id="AVO43736.1"/>
    </source>
</evidence>
<dbReference type="SUPFAM" id="SSF52518">
    <property type="entry name" value="Thiamin diphosphate-binding fold (THDP-binding)"/>
    <property type="match status" value="2"/>
</dbReference>
<dbReference type="Pfam" id="PF02775">
    <property type="entry name" value="TPP_enzyme_C"/>
    <property type="match status" value="1"/>
</dbReference>
<protein>
    <submittedName>
        <fullName evidence="7">Acetolactate synthase</fullName>
    </submittedName>
</protein>
<feature type="domain" description="Thiamine pyrophosphate enzyme central" evidence="4">
    <location>
        <begin position="211"/>
        <end position="317"/>
    </location>
</feature>
<dbReference type="InterPro" id="IPR029035">
    <property type="entry name" value="DHS-like_NAD/FAD-binding_dom"/>
</dbReference>
<dbReference type="RefSeq" id="WP_106747066.1">
    <property type="nucleotide sequence ID" value="NZ_CP027668.1"/>
</dbReference>
<dbReference type="GO" id="GO:0030976">
    <property type="term" value="F:thiamine pyrophosphate binding"/>
    <property type="evidence" value="ECO:0007669"/>
    <property type="project" value="InterPro"/>
</dbReference>
<evidence type="ECO:0000313" key="8">
    <source>
        <dbReference type="Proteomes" id="UP000237889"/>
    </source>
</evidence>
<dbReference type="SUPFAM" id="SSF52467">
    <property type="entry name" value="DHS-like NAD/FAD-binding domain"/>
    <property type="match status" value="1"/>
</dbReference>
<dbReference type="GO" id="GO:0009097">
    <property type="term" value="P:isoleucine biosynthetic process"/>
    <property type="evidence" value="ECO:0007669"/>
    <property type="project" value="TreeGrafter"/>
</dbReference>
<dbReference type="GO" id="GO:0000287">
    <property type="term" value="F:magnesium ion binding"/>
    <property type="evidence" value="ECO:0007669"/>
    <property type="project" value="InterPro"/>
</dbReference>
<organism evidence="7 8">
    <name type="scientific">Phreatobacter cathodiphilus</name>
    <dbReference type="NCBI Taxonomy" id="1868589"/>
    <lineage>
        <taxon>Bacteria</taxon>
        <taxon>Pseudomonadati</taxon>
        <taxon>Pseudomonadota</taxon>
        <taxon>Alphaproteobacteria</taxon>
        <taxon>Hyphomicrobiales</taxon>
        <taxon>Phreatobacteraceae</taxon>
        <taxon>Phreatobacter</taxon>
    </lineage>
</organism>
<dbReference type="PANTHER" id="PTHR18968:SF164">
    <property type="entry name" value="PYRUVATE DECARBOXYLASE"/>
    <property type="match status" value="1"/>
</dbReference>
<keyword evidence="8" id="KW-1185">Reference proteome</keyword>
<dbReference type="Gene3D" id="3.40.50.970">
    <property type="match status" value="2"/>
</dbReference>
<name>A0A2S0N6J4_9HYPH</name>
<dbReference type="Proteomes" id="UP000237889">
    <property type="component" value="Chromosome"/>
</dbReference>
<keyword evidence="2 3" id="KW-0786">Thiamine pyrophosphate</keyword>
<sequence length="577" mass="62216">MYTASTAFLEALAEAGVEYLFSNFGSDHPALIEALAEARAAGIAMPKVVTCPNEMVALTAAQGHAQVSGRAQAVIVHVECGTQSLAGAVHNVSKGRVPVLIFAGASPFTQFGEMKGSRNEFIQWIQDVHDQRGIVRGYMRYDAELRTGRNIKQMTWRSLQFAHSDPKGPVYLMGAREVMEEALDPAAQAGLDVADFAPIAPSALPQEAVHALLTDLAGARRPLVVTSYLGRNPQAVAELQRLVGPLGIAVLESVPNAVNLPHDDPMYQGCQWNEPRQNPLLAEADLVVVIDSDVPWIPTVSKPRGEAKIWHLDVDPLKQDMPLWSIPARRVFRVHAETALAQLNAGLDRISLDVARIGERRAHYARLHEERKVALARAEAKPAGDRLTAEYVTACVRAHVDADTIVLNEGITNYPVVVNHIAPTRAGQMLNSGGGNLGWTGGAAIGAKLAAPGKTVIALTGDGSYMFSQPSTVHWMARQYGTPFLQVVFNNRGWRAPRYSTLAVHPAGHASRAADIGVAFDPPPDYSEIAAAAGGAHARKVRHPDEVESAIAEAMHIVKTEKRAAVLDVWLPHLMEG</sequence>
<dbReference type="Pfam" id="PF00205">
    <property type="entry name" value="TPP_enzyme_M"/>
    <property type="match status" value="1"/>
</dbReference>
<dbReference type="CDD" id="cd07035">
    <property type="entry name" value="TPP_PYR_POX_like"/>
    <property type="match status" value="1"/>
</dbReference>
<dbReference type="KEGG" id="phr:C6569_00850"/>
<dbReference type="Pfam" id="PF02776">
    <property type="entry name" value="TPP_enzyme_N"/>
    <property type="match status" value="1"/>
</dbReference>
<dbReference type="InterPro" id="IPR029061">
    <property type="entry name" value="THDP-binding"/>
</dbReference>
<feature type="domain" description="Thiamine pyrophosphate enzyme N-terminal TPP-binding" evidence="6">
    <location>
        <begin position="3"/>
        <end position="122"/>
    </location>
</feature>
<accession>A0A2S0N6J4</accession>
<dbReference type="GO" id="GO:0050660">
    <property type="term" value="F:flavin adenine dinucleotide binding"/>
    <property type="evidence" value="ECO:0007669"/>
    <property type="project" value="TreeGrafter"/>
</dbReference>
<evidence type="ECO:0000256" key="3">
    <source>
        <dbReference type="RuleBase" id="RU362132"/>
    </source>
</evidence>
<dbReference type="InterPro" id="IPR011766">
    <property type="entry name" value="TPP_enzyme_TPP-bd"/>
</dbReference>
<evidence type="ECO:0000259" key="6">
    <source>
        <dbReference type="Pfam" id="PF02776"/>
    </source>
</evidence>
<dbReference type="PANTHER" id="PTHR18968">
    <property type="entry name" value="THIAMINE PYROPHOSPHATE ENZYMES"/>
    <property type="match status" value="1"/>
</dbReference>
<dbReference type="GO" id="GO:0009099">
    <property type="term" value="P:L-valine biosynthetic process"/>
    <property type="evidence" value="ECO:0007669"/>
    <property type="project" value="TreeGrafter"/>
</dbReference>
<dbReference type="InterPro" id="IPR012001">
    <property type="entry name" value="Thiamin_PyroP_enz_TPP-bd_dom"/>
</dbReference>
<evidence type="ECO:0000259" key="4">
    <source>
        <dbReference type="Pfam" id="PF00205"/>
    </source>
</evidence>
<reference evidence="7 8" key="1">
    <citation type="submission" date="2018-03" db="EMBL/GenBank/DDBJ databases">
        <title>Genome sequencing of Phreatobacter sp.</title>
        <authorList>
            <person name="Kim S.-J."/>
            <person name="Heo J."/>
            <person name="Kwon S.-W."/>
        </authorList>
    </citation>
    <scope>NUCLEOTIDE SEQUENCE [LARGE SCALE GENOMIC DNA]</scope>
    <source>
        <strain evidence="7 8">S-12</strain>
    </source>
</reference>
<proteinExistence type="inferred from homology"/>
<feature type="domain" description="Thiamine pyrophosphate enzyme TPP-binding" evidence="5">
    <location>
        <begin position="411"/>
        <end position="569"/>
    </location>
</feature>
<dbReference type="PROSITE" id="PS00187">
    <property type="entry name" value="TPP_ENZYMES"/>
    <property type="match status" value="1"/>
</dbReference>
<dbReference type="AlphaFoldDB" id="A0A2S0N6J4"/>
<dbReference type="GO" id="GO:0005948">
    <property type="term" value="C:acetolactate synthase complex"/>
    <property type="evidence" value="ECO:0007669"/>
    <property type="project" value="TreeGrafter"/>
</dbReference>
<dbReference type="NCBIfam" id="NF006203">
    <property type="entry name" value="PRK08327.1"/>
    <property type="match status" value="1"/>
</dbReference>
<dbReference type="GO" id="GO:0003984">
    <property type="term" value="F:acetolactate synthase activity"/>
    <property type="evidence" value="ECO:0007669"/>
    <property type="project" value="TreeGrafter"/>
</dbReference>
<gene>
    <name evidence="7" type="ORF">C6569_00850</name>
</gene>
<dbReference type="CDD" id="cd02002">
    <property type="entry name" value="TPP_BFDC"/>
    <property type="match status" value="1"/>
</dbReference>